<dbReference type="EMBL" id="BMAO01027031">
    <property type="protein sequence ID" value="GFR14117.1"/>
    <property type="molecule type" value="Genomic_DNA"/>
</dbReference>
<protein>
    <submittedName>
        <fullName evidence="1">Uncharacterized protein</fullName>
    </submittedName>
</protein>
<proteinExistence type="predicted"/>
<evidence type="ECO:0000313" key="1">
    <source>
        <dbReference type="EMBL" id="GFR14117.1"/>
    </source>
</evidence>
<dbReference type="AlphaFoldDB" id="A0A8X6GZC7"/>
<keyword evidence="2" id="KW-1185">Reference proteome</keyword>
<gene>
    <name evidence="1" type="ORF">TNCT_101561</name>
</gene>
<reference evidence="1" key="1">
    <citation type="submission" date="2020-07" db="EMBL/GenBank/DDBJ databases">
        <title>Multicomponent nature underlies the extraordinary mechanical properties of spider dragline silk.</title>
        <authorList>
            <person name="Kono N."/>
            <person name="Nakamura H."/>
            <person name="Mori M."/>
            <person name="Yoshida Y."/>
            <person name="Ohtoshi R."/>
            <person name="Malay A.D."/>
            <person name="Moran D.A.P."/>
            <person name="Tomita M."/>
            <person name="Numata K."/>
            <person name="Arakawa K."/>
        </authorList>
    </citation>
    <scope>NUCLEOTIDE SEQUENCE</scope>
</reference>
<accession>A0A8X6GZC7</accession>
<sequence length="127" mass="14274">MRFDRVTASSPCPLNTHFHIFSPSTPQEQKSQLDTLGRLQARFDDTTPRGRGGCDLFAERARRLVKPTANEYRKTGPIQKSMYSIFRTLSQVGTRGPDAHIHMHAPNEDSLGTRRHVGNCTTRAVLP</sequence>
<dbReference type="Proteomes" id="UP000887116">
    <property type="component" value="Unassembled WGS sequence"/>
</dbReference>
<evidence type="ECO:0000313" key="2">
    <source>
        <dbReference type="Proteomes" id="UP000887116"/>
    </source>
</evidence>
<organism evidence="1 2">
    <name type="scientific">Trichonephila clavata</name>
    <name type="common">Joro spider</name>
    <name type="synonym">Nephila clavata</name>
    <dbReference type="NCBI Taxonomy" id="2740835"/>
    <lineage>
        <taxon>Eukaryota</taxon>
        <taxon>Metazoa</taxon>
        <taxon>Ecdysozoa</taxon>
        <taxon>Arthropoda</taxon>
        <taxon>Chelicerata</taxon>
        <taxon>Arachnida</taxon>
        <taxon>Araneae</taxon>
        <taxon>Araneomorphae</taxon>
        <taxon>Entelegynae</taxon>
        <taxon>Araneoidea</taxon>
        <taxon>Nephilidae</taxon>
        <taxon>Trichonephila</taxon>
    </lineage>
</organism>
<comment type="caution">
    <text evidence="1">The sequence shown here is derived from an EMBL/GenBank/DDBJ whole genome shotgun (WGS) entry which is preliminary data.</text>
</comment>
<name>A0A8X6GZC7_TRICU</name>